<evidence type="ECO:0000313" key="1">
    <source>
        <dbReference type="EMBL" id="GCL36266.1"/>
    </source>
</evidence>
<dbReference type="InterPro" id="IPR032710">
    <property type="entry name" value="NTF2-like_dom_sf"/>
</dbReference>
<gene>
    <name evidence="1" type="ORF">SR1949_13680</name>
</gene>
<dbReference type="Gene3D" id="3.10.450.50">
    <property type="match status" value="1"/>
</dbReference>
<comment type="caution">
    <text evidence="1">The sequence shown here is derived from an EMBL/GenBank/DDBJ whole genome shotgun (WGS) entry which is preliminary data.</text>
</comment>
<keyword evidence="2" id="KW-1185">Reference proteome</keyword>
<name>A0A479ZXG3_9CYAN</name>
<dbReference type="PANTHER" id="PTHR34123:SF1">
    <property type="entry name" value="OS04G0578200 PROTEIN"/>
    <property type="match status" value="1"/>
</dbReference>
<organism evidence="1 2">
    <name type="scientific">Sphaerospermopsis reniformis</name>
    <dbReference type="NCBI Taxonomy" id="531300"/>
    <lineage>
        <taxon>Bacteria</taxon>
        <taxon>Bacillati</taxon>
        <taxon>Cyanobacteriota</taxon>
        <taxon>Cyanophyceae</taxon>
        <taxon>Nostocales</taxon>
        <taxon>Aphanizomenonaceae</taxon>
        <taxon>Sphaerospermopsis</taxon>
    </lineage>
</organism>
<dbReference type="Pfam" id="PF10184">
    <property type="entry name" value="DUF2358"/>
    <property type="match status" value="1"/>
</dbReference>
<protein>
    <recommendedName>
        <fullName evidence="3">DUF2358 domain-containing protein</fullName>
    </recommendedName>
</protein>
<evidence type="ECO:0008006" key="3">
    <source>
        <dbReference type="Google" id="ProtNLM"/>
    </source>
</evidence>
<dbReference type="InterPro" id="IPR018790">
    <property type="entry name" value="DUF2358"/>
</dbReference>
<sequence>MDILETLKADYQRFPVNQTYSIYAKDVYFQDAVFKFRGLELYKWMIKFIQTFFLNLKMDLHNIQQQENTIKTEWTLSWDAALPWKPRISISGWSELRLNNEGLIISHIDYWHCSQLDVLKQHLFSRNKG</sequence>
<accession>A0A479ZXG3</accession>
<dbReference type="EMBL" id="BJCE01000032">
    <property type="protein sequence ID" value="GCL36266.1"/>
    <property type="molecule type" value="Genomic_DNA"/>
</dbReference>
<evidence type="ECO:0000313" key="2">
    <source>
        <dbReference type="Proteomes" id="UP000300142"/>
    </source>
</evidence>
<dbReference type="AlphaFoldDB" id="A0A479ZXG3"/>
<dbReference type="PANTHER" id="PTHR34123">
    <property type="entry name" value="OS04G0578200 PROTEIN"/>
    <property type="match status" value="1"/>
</dbReference>
<dbReference type="Proteomes" id="UP000300142">
    <property type="component" value="Unassembled WGS sequence"/>
</dbReference>
<dbReference type="SUPFAM" id="SSF54427">
    <property type="entry name" value="NTF2-like"/>
    <property type="match status" value="1"/>
</dbReference>
<dbReference type="RefSeq" id="WP_096571581.1">
    <property type="nucleotide sequence ID" value="NZ_BJCE01000032.1"/>
</dbReference>
<proteinExistence type="predicted"/>
<reference evidence="2" key="1">
    <citation type="submission" date="2019-02" db="EMBL/GenBank/DDBJ databases">
        <title>Draft genome sequence of Sphaerospermopsis reniformis NIES-1949.</title>
        <authorList>
            <person name="Yamaguchi H."/>
            <person name="Suzuki S."/>
            <person name="Kawachi M."/>
        </authorList>
    </citation>
    <scope>NUCLEOTIDE SEQUENCE [LARGE SCALE GENOMIC DNA]</scope>
    <source>
        <strain evidence="2">NIES-1949</strain>
    </source>
</reference>